<dbReference type="Proteomes" id="UP000239800">
    <property type="component" value="Unassembled WGS sequence"/>
</dbReference>
<dbReference type="Pfam" id="PF19580">
    <property type="entry name" value="Exo_endo_phos_3"/>
    <property type="match status" value="1"/>
</dbReference>
<name>A0A2S7KSL5_9FLAO</name>
<dbReference type="EMBL" id="MQUB01000001">
    <property type="protein sequence ID" value="PQB05614.1"/>
    <property type="molecule type" value="Genomic_DNA"/>
</dbReference>
<dbReference type="InterPro" id="IPR036691">
    <property type="entry name" value="Endo/exonu/phosph_ase_sf"/>
</dbReference>
<dbReference type="Gene3D" id="3.60.10.10">
    <property type="entry name" value="Endonuclease/exonuclease/phosphatase"/>
    <property type="match status" value="1"/>
</dbReference>
<protein>
    <recommendedName>
        <fullName evidence="1">Endonuclease/exonuclease/phosphatase domain-containing protein</fullName>
    </recommendedName>
</protein>
<gene>
    <name evidence="2" type="ORF">BST85_12435</name>
</gene>
<evidence type="ECO:0000259" key="1">
    <source>
        <dbReference type="Pfam" id="PF19580"/>
    </source>
</evidence>
<dbReference type="RefSeq" id="WP_219842123.1">
    <property type="nucleotide sequence ID" value="NZ_MQUB01000001.1"/>
</dbReference>
<reference evidence="2 3" key="1">
    <citation type="submission" date="2016-11" db="EMBL/GenBank/DDBJ databases">
        <title>Trade-off between light-utilization and light-protection in marine flavobacteria.</title>
        <authorList>
            <person name="Kumagai Y."/>
        </authorList>
    </citation>
    <scope>NUCLEOTIDE SEQUENCE [LARGE SCALE GENOMIC DNA]</scope>
    <source>
        <strain evidence="2 3">NBRC 107741</strain>
    </source>
</reference>
<dbReference type="GO" id="GO:0003824">
    <property type="term" value="F:catalytic activity"/>
    <property type="evidence" value="ECO:0007669"/>
    <property type="project" value="InterPro"/>
</dbReference>
<accession>A0A2S7KSL5</accession>
<feature type="domain" description="Endonuclease/exonuclease/phosphatase" evidence="1">
    <location>
        <begin position="36"/>
        <end position="351"/>
    </location>
</feature>
<dbReference type="PANTHER" id="PTHR42834">
    <property type="entry name" value="ENDONUCLEASE/EXONUCLEASE/PHOSPHATASE FAMILY PROTEIN (AFU_ORTHOLOGUE AFUA_3G09210)"/>
    <property type="match status" value="1"/>
</dbReference>
<dbReference type="AlphaFoldDB" id="A0A2S7KSL5"/>
<dbReference type="PANTHER" id="PTHR42834:SF1">
    <property type="entry name" value="ENDONUCLEASE_EXONUCLEASE_PHOSPHATASE FAMILY PROTEIN (AFU_ORTHOLOGUE AFUA_3G09210)"/>
    <property type="match status" value="1"/>
</dbReference>
<keyword evidence="3" id="KW-1185">Reference proteome</keyword>
<dbReference type="InterPro" id="IPR005135">
    <property type="entry name" value="Endo/exonuclease/phosphatase"/>
</dbReference>
<dbReference type="SUPFAM" id="SSF56219">
    <property type="entry name" value="DNase I-like"/>
    <property type="match status" value="1"/>
</dbReference>
<comment type="caution">
    <text evidence="2">The sequence shown here is derived from an EMBL/GenBank/DDBJ whole genome shotgun (WGS) entry which is preliminary data.</text>
</comment>
<proteinExistence type="predicted"/>
<organism evidence="2 3">
    <name type="scientific">Aureitalea marina</name>
    <dbReference type="NCBI Taxonomy" id="930804"/>
    <lineage>
        <taxon>Bacteria</taxon>
        <taxon>Pseudomonadati</taxon>
        <taxon>Bacteroidota</taxon>
        <taxon>Flavobacteriia</taxon>
        <taxon>Flavobacteriales</taxon>
        <taxon>Flavobacteriaceae</taxon>
        <taxon>Aureitalea</taxon>
    </lineage>
</organism>
<evidence type="ECO:0000313" key="2">
    <source>
        <dbReference type="EMBL" id="PQB05614.1"/>
    </source>
</evidence>
<evidence type="ECO:0000313" key="3">
    <source>
        <dbReference type="Proteomes" id="UP000239800"/>
    </source>
</evidence>
<sequence length="357" mass="41280">MYYRIVALFFLCSPLNLCLGQNNQNENIKKSYRVHTIAFYNLENLFDTIDSPLTYDHEWTPTGKYRWTDKSYNQKLERLSETIALIGASTTDRSPVLIGVCEVENQKVLEDLINTEHLGQYNLRIIHHDSPDRRGIDVGLIYNPLYFIPTNTHSYELPLWDEKDLSKRYYTRDQLVVSGLLEDQMIHVIVNHWPSRRGGKMKSYKHRRAAARLTRSISDSLFERQPDAALIVMGDLNDDPVDKSVLSDLGSTDKIDQANSHSLYNPMIRMSKLGLGTLAWRDGWNLFDQILVSRKLITGKDNSFKLYRSGIFNPEFLITKTGPYKGYPMRAMQNGRYAGGYSDHFPVYIQLIRPVEE</sequence>